<dbReference type="OrthoDB" id="617985at2"/>
<dbReference type="Proteomes" id="UP000244168">
    <property type="component" value="Unassembled WGS sequence"/>
</dbReference>
<evidence type="ECO:0000313" key="1">
    <source>
        <dbReference type="EMBL" id="PTQ99437.1"/>
    </source>
</evidence>
<dbReference type="EMBL" id="QAOQ01000002">
    <property type="protein sequence ID" value="PTQ99437.1"/>
    <property type="molecule type" value="Genomic_DNA"/>
</dbReference>
<organism evidence="1 2">
    <name type="scientific">Mucilaginibacter yixingensis</name>
    <dbReference type="NCBI Taxonomy" id="1295612"/>
    <lineage>
        <taxon>Bacteria</taxon>
        <taxon>Pseudomonadati</taxon>
        <taxon>Bacteroidota</taxon>
        <taxon>Sphingobacteriia</taxon>
        <taxon>Sphingobacteriales</taxon>
        <taxon>Sphingobacteriaceae</taxon>
        <taxon>Mucilaginibacter</taxon>
    </lineage>
</organism>
<dbReference type="AlphaFoldDB" id="A0A2T5JCD8"/>
<sequence length="442" mass="49656">MHCILKYCWTFLLVLTAICGRASSILLPMDEVQKDHLKSYGIAFWILKNGSTVDWLLNYRGGSFLTAYNSNTENECKIRGVTYEVIDDGKVSEIMTQINDPSVNMDVVKLEKAPRIALYSPKNKGGLEDAVELVLKYAEIPFDYVYDEEVMKGDLQKYDWLHLHHEDFTGQYSKMGNRGRFGGYGGFGNGFPGGMQGSGFGGEFRPEDNAESKAAQEARAQKLGFKKVSKMKLAVAQRIRDFCANGGFLFAMCSGADSFDIALSAYKTDIVDTQYDGDPPDPNAQSKIDYSQTLAFQNFTVYTGMQRGFSDINNQRRIPREEDFFTLFDFSAKWDVVPSMLTQDHERVIKGFNGLATAFNKDKLKPGVTVMGETKTLNEARYIHGEYGKGQWTFYGGHDPEDYQHSPGEPPTDLSLHPNSPGYRLILNNILFPAARKKSQKT</sequence>
<evidence type="ECO:0008006" key="3">
    <source>
        <dbReference type="Google" id="ProtNLM"/>
    </source>
</evidence>
<protein>
    <recommendedName>
        <fullName evidence="3">Asparagine synthetase B</fullName>
    </recommendedName>
</protein>
<keyword evidence="2" id="KW-1185">Reference proteome</keyword>
<reference evidence="1 2" key="1">
    <citation type="submission" date="2018-04" db="EMBL/GenBank/DDBJ databases">
        <title>Genomic Encyclopedia of Archaeal and Bacterial Type Strains, Phase II (KMG-II): from individual species to whole genera.</title>
        <authorList>
            <person name="Goeker M."/>
        </authorList>
    </citation>
    <scope>NUCLEOTIDE SEQUENCE [LARGE SCALE GENOMIC DNA]</scope>
    <source>
        <strain evidence="1 2">DSM 26809</strain>
    </source>
</reference>
<accession>A0A2T5JCD8</accession>
<comment type="caution">
    <text evidence="1">The sequence shown here is derived from an EMBL/GenBank/DDBJ whole genome shotgun (WGS) entry which is preliminary data.</text>
</comment>
<name>A0A2T5JCD8_9SPHI</name>
<evidence type="ECO:0000313" key="2">
    <source>
        <dbReference type="Proteomes" id="UP000244168"/>
    </source>
</evidence>
<dbReference type="RefSeq" id="WP_107827365.1">
    <property type="nucleotide sequence ID" value="NZ_CP160205.1"/>
</dbReference>
<proteinExistence type="predicted"/>
<gene>
    <name evidence="1" type="ORF">C8P68_102261</name>
</gene>